<comment type="caution">
    <text evidence="1">The sequence shown here is derived from an EMBL/GenBank/DDBJ whole genome shotgun (WGS) entry which is preliminary data.</text>
</comment>
<accession>A0A813L9F5</accession>
<evidence type="ECO:0000313" key="2">
    <source>
        <dbReference type="Proteomes" id="UP000626109"/>
    </source>
</evidence>
<protein>
    <submittedName>
        <fullName evidence="1">Uncharacterized protein</fullName>
    </submittedName>
</protein>
<dbReference type="Proteomes" id="UP000626109">
    <property type="component" value="Unassembled WGS sequence"/>
</dbReference>
<reference evidence="1" key="1">
    <citation type="submission" date="2021-02" db="EMBL/GenBank/DDBJ databases">
        <authorList>
            <person name="Dougan E. K."/>
            <person name="Rhodes N."/>
            <person name="Thang M."/>
            <person name="Chan C."/>
        </authorList>
    </citation>
    <scope>NUCLEOTIDE SEQUENCE</scope>
</reference>
<evidence type="ECO:0000313" key="1">
    <source>
        <dbReference type="EMBL" id="CAE8718487.1"/>
    </source>
</evidence>
<dbReference type="EMBL" id="CAJNNW010033375">
    <property type="protein sequence ID" value="CAE8718487.1"/>
    <property type="molecule type" value="Genomic_DNA"/>
</dbReference>
<name>A0A813L9F5_POLGL</name>
<gene>
    <name evidence="1" type="ORF">PGLA2088_LOCUS40100</name>
</gene>
<proteinExistence type="predicted"/>
<sequence>MQITSLHSHFGSIRQQVGSARSQVHSARWARIPRSMGMEAQALLEVVDVSGDDEEGLAAPTAAAVPPGGACRRSVGRVAVALALCGVAGCVAVWHGAARARQGRIEAKAAMLLELSAMRPAGARRAEEERRLNAKKGERPLLTQKDVKDCDTGTGPSIDGGLYCKQASSIFSGTIDAWEDTMRKWDELYNFMNASIDKSTDFWVGMEFLSQKGFGIVFPYMNFVQGFPQPYKSWQVNHFFWTTMMGYPDPKWKPPVKGEKIGVVTYSQYSKEHYGASWGYDFFDHYYTGNRVPSWEDHAYHAKAVAMMDAGITFARGMGVEPMDLYASTEPRFALDNEALVSVSWDGFEYLGANDIKYASNGVWGVALVEKLVEQYGSVGGEVLGPLMTDSVFSVHLRSDGEFFYVDMSKLEKYKPIAGYAPLGGKAKFKEDRGSLHMVRLEYNGSVYTNFKNETVSDDYQKESKRTGWRFAEGAIIASLLSMTNLVLHVKDLHLELAAAFQAVTVDAFADNPEHPLRKVLDPFISRSVQATNDNFKLLFDYHAAEFSLAPLPVDEQLKLIDDFIREQPLNLAEMDMEVFAQHRNMSAKYSTKEAVDDPSRWGWRWHYRSLQVQRLYDELLDCRLGARFNQGDAEAIDDEVVMQWWADMVKHMPALNRATRLNPEWASEKVTFGSLKRVLRVLLVWLSWIHEDVGHSAASYVYNPVYTPMNIPLDGVGVPMRSYVFNVAAYRGFVFLERAALMDEPPNFWFGTETCSGWWMFQSCTTPADDKSKQCFTDFQSKLKAFGDDDKAFSECDKTGFYSCVDRVETAVSS</sequence>
<dbReference type="AlphaFoldDB" id="A0A813L9F5"/>
<organism evidence="1 2">
    <name type="scientific">Polarella glacialis</name>
    <name type="common">Dinoflagellate</name>
    <dbReference type="NCBI Taxonomy" id="89957"/>
    <lineage>
        <taxon>Eukaryota</taxon>
        <taxon>Sar</taxon>
        <taxon>Alveolata</taxon>
        <taxon>Dinophyceae</taxon>
        <taxon>Suessiales</taxon>
        <taxon>Suessiaceae</taxon>
        <taxon>Polarella</taxon>
    </lineage>
</organism>